<keyword evidence="1" id="KW-0732">Signal</keyword>
<sequence length="212" mass="22910">MLHSFGFSTATNLCYVCCLLLQSASHQIPNYSPPSPARDRYCEAHIHYIQPKTRTRAALLKLQAPYPIPLRDPAVSTVHAFHNPQQRTEYSPRHWTPASLENEETALDAVSSEVQHPVGALSGQMTSSPTGAEMCPIAFLSAAATLFPAIEIAAAGGGVGRGFVIVDVAIDAWVQRSTLGVTLNRVLPVLPPPAQPFASSVLYHLAFVQQSR</sequence>
<gene>
    <name evidence="2" type="ORF">NP233_g12210</name>
</gene>
<evidence type="ECO:0000313" key="2">
    <source>
        <dbReference type="EMBL" id="KAJ3555418.1"/>
    </source>
</evidence>
<dbReference type="Proteomes" id="UP001213000">
    <property type="component" value="Unassembled WGS sequence"/>
</dbReference>
<keyword evidence="3" id="KW-1185">Reference proteome</keyword>
<accession>A0AAD5VFI5</accession>
<name>A0AAD5VFI5_9AGAR</name>
<dbReference type="EMBL" id="JANIEX010001684">
    <property type="protein sequence ID" value="KAJ3555418.1"/>
    <property type="molecule type" value="Genomic_DNA"/>
</dbReference>
<protein>
    <submittedName>
        <fullName evidence="2">Uncharacterized protein</fullName>
    </submittedName>
</protein>
<evidence type="ECO:0000256" key="1">
    <source>
        <dbReference type="SAM" id="SignalP"/>
    </source>
</evidence>
<dbReference type="AlphaFoldDB" id="A0AAD5VFI5"/>
<feature type="chain" id="PRO_5042144623" evidence="1">
    <location>
        <begin position="26"/>
        <end position="212"/>
    </location>
</feature>
<feature type="signal peptide" evidence="1">
    <location>
        <begin position="1"/>
        <end position="25"/>
    </location>
</feature>
<evidence type="ECO:0000313" key="3">
    <source>
        <dbReference type="Proteomes" id="UP001213000"/>
    </source>
</evidence>
<proteinExistence type="predicted"/>
<reference evidence="2" key="1">
    <citation type="submission" date="2022-07" db="EMBL/GenBank/DDBJ databases">
        <title>Genome Sequence of Leucocoprinus birnbaumii.</title>
        <authorList>
            <person name="Buettner E."/>
        </authorList>
    </citation>
    <scope>NUCLEOTIDE SEQUENCE</scope>
    <source>
        <strain evidence="2">VT141</strain>
    </source>
</reference>
<comment type="caution">
    <text evidence="2">The sequence shown here is derived from an EMBL/GenBank/DDBJ whole genome shotgun (WGS) entry which is preliminary data.</text>
</comment>
<organism evidence="2 3">
    <name type="scientific">Leucocoprinus birnbaumii</name>
    <dbReference type="NCBI Taxonomy" id="56174"/>
    <lineage>
        <taxon>Eukaryota</taxon>
        <taxon>Fungi</taxon>
        <taxon>Dikarya</taxon>
        <taxon>Basidiomycota</taxon>
        <taxon>Agaricomycotina</taxon>
        <taxon>Agaricomycetes</taxon>
        <taxon>Agaricomycetidae</taxon>
        <taxon>Agaricales</taxon>
        <taxon>Agaricineae</taxon>
        <taxon>Agaricaceae</taxon>
        <taxon>Leucocoprinus</taxon>
    </lineage>
</organism>